<feature type="compositionally biased region" description="Low complexity" evidence="1">
    <location>
        <begin position="345"/>
        <end position="354"/>
    </location>
</feature>
<feature type="compositionally biased region" description="Basic residues" evidence="1">
    <location>
        <begin position="328"/>
        <end position="338"/>
    </location>
</feature>
<name>A0ABQ8S1G2_PERAM</name>
<gene>
    <name evidence="3" type="ORF">ANN_25426</name>
</gene>
<keyword evidence="4" id="KW-1185">Reference proteome</keyword>
<protein>
    <submittedName>
        <fullName evidence="3">Uncharacterized protein</fullName>
    </submittedName>
</protein>
<accession>A0ABQ8S1G2</accession>
<reference evidence="3 4" key="1">
    <citation type="journal article" date="2022" name="Allergy">
        <title>Genome assembly and annotation of Periplaneta americana reveal a comprehensive cockroach allergen profile.</title>
        <authorList>
            <person name="Wang L."/>
            <person name="Xiong Q."/>
            <person name="Saelim N."/>
            <person name="Wang L."/>
            <person name="Nong W."/>
            <person name="Wan A.T."/>
            <person name="Shi M."/>
            <person name="Liu X."/>
            <person name="Cao Q."/>
            <person name="Hui J.H.L."/>
            <person name="Sookrung N."/>
            <person name="Leung T.F."/>
            <person name="Tungtrongchitr A."/>
            <person name="Tsui S.K.W."/>
        </authorList>
    </citation>
    <scope>NUCLEOTIDE SEQUENCE [LARGE SCALE GENOMIC DNA]</scope>
    <source>
        <strain evidence="3">PWHHKU_190912</strain>
    </source>
</reference>
<keyword evidence="2" id="KW-0812">Transmembrane</keyword>
<dbReference type="Proteomes" id="UP001148838">
    <property type="component" value="Unassembled WGS sequence"/>
</dbReference>
<evidence type="ECO:0000313" key="3">
    <source>
        <dbReference type="EMBL" id="KAJ4427773.1"/>
    </source>
</evidence>
<proteinExistence type="predicted"/>
<comment type="caution">
    <text evidence="3">The sequence shown here is derived from an EMBL/GenBank/DDBJ whole genome shotgun (WGS) entry which is preliminary data.</text>
</comment>
<organism evidence="3 4">
    <name type="scientific">Periplaneta americana</name>
    <name type="common">American cockroach</name>
    <name type="synonym">Blatta americana</name>
    <dbReference type="NCBI Taxonomy" id="6978"/>
    <lineage>
        <taxon>Eukaryota</taxon>
        <taxon>Metazoa</taxon>
        <taxon>Ecdysozoa</taxon>
        <taxon>Arthropoda</taxon>
        <taxon>Hexapoda</taxon>
        <taxon>Insecta</taxon>
        <taxon>Pterygota</taxon>
        <taxon>Neoptera</taxon>
        <taxon>Polyneoptera</taxon>
        <taxon>Dictyoptera</taxon>
        <taxon>Blattodea</taxon>
        <taxon>Blattoidea</taxon>
        <taxon>Blattidae</taxon>
        <taxon>Blattinae</taxon>
        <taxon>Periplaneta</taxon>
    </lineage>
</organism>
<sequence length="354" mass="37911">MPAGDARRGLARKLESNIAFICSQGTTMASGVDLLMYLNTSCVECSDMGPPPDTILSIPPPPLPAFLQRAPNMNTSTCSVLCDWTAGPGVEYVELPRQGPAMDDTWLLVLIASCVGVLLLGALLALFLLKCRVYVPSLQERSGKGSLQLDGSTLSKAKGVKGCEAVLYPCPSSGGAVTPDSRVLWAALTPRGTTQHFTAEPPIYHHSMPQYGSTLQHQTRSLPPIPTSPQNPPPQISPYQVTQITQLPDALPVSFDNSGFVDSDDPTPVVESYQLSELMETSSNTATIGSTNSMRRTPCSSPHASPRPRVSSPTRIEHPNLPPLNLHPSHRGLRRATLSRRESEASSVSSPVVL</sequence>
<feature type="region of interest" description="Disordered" evidence="1">
    <location>
        <begin position="280"/>
        <end position="354"/>
    </location>
</feature>
<evidence type="ECO:0000256" key="1">
    <source>
        <dbReference type="SAM" id="MobiDB-lite"/>
    </source>
</evidence>
<feature type="compositionally biased region" description="Polar residues" evidence="1">
    <location>
        <begin position="280"/>
        <end position="303"/>
    </location>
</feature>
<feature type="compositionally biased region" description="Pro residues" evidence="1">
    <location>
        <begin position="223"/>
        <end position="234"/>
    </location>
</feature>
<keyword evidence="2" id="KW-0472">Membrane</keyword>
<feature type="region of interest" description="Disordered" evidence="1">
    <location>
        <begin position="213"/>
        <end position="234"/>
    </location>
</feature>
<evidence type="ECO:0000256" key="2">
    <source>
        <dbReference type="SAM" id="Phobius"/>
    </source>
</evidence>
<evidence type="ECO:0000313" key="4">
    <source>
        <dbReference type="Proteomes" id="UP001148838"/>
    </source>
</evidence>
<feature type="transmembrane region" description="Helical" evidence="2">
    <location>
        <begin position="106"/>
        <end position="129"/>
    </location>
</feature>
<keyword evidence="2" id="KW-1133">Transmembrane helix</keyword>
<dbReference type="EMBL" id="JAJSOF020000038">
    <property type="protein sequence ID" value="KAJ4427773.1"/>
    <property type="molecule type" value="Genomic_DNA"/>
</dbReference>